<dbReference type="Proteomes" id="UP001183607">
    <property type="component" value="Unassembled WGS sequence"/>
</dbReference>
<dbReference type="RefSeq" id="WP_093854909.1">
    <property type="nucleotide sequence ID" value="NZ_JAVRER010000105.1"/>
</dbReference>
<name>A0ABD5EE27_9ACTN</name>
<evidence type="ECO:0000313" key="3">
    <source>
        <dbReference type="Proteomes" id="UP001183607"/>
    </source>
</evidence>
<protein>
    <submittedName>
        <fullName evidence="2">Uncharacterized protein</fullName>
    </submittedName>
</protein>
<dbReference type="EMBL" id="JAVRER010000105">
    <property type="protein sequence ID" value="MDT0419710.1"/>
    <property type="molecule type" value="Genomic_DNA"/>
</dbReference>
<accession>A0ABD5EE27</accession>
<proteinExistence type="predicted"/>
<reference evidence="3" key="1">
    <citation type="submission" date="2023-07" db="EMBL/GenBank/DDBJ databases">
        <title>30 novel species of actinomycetes from the DSMZ collection.</title>
        <authorList>
            <person name="Nouioui I."/>
        </authorList>
    </citation>
    <scope>NUCLEOTIDE SEQUENCE [LARGE SCALE GENOMIC DNA]</scope>
    <source>
        <strain evidence="3">DSM 41982</strain>
    </source>
</reference>
<feature type="region of interest" description="Disordered" evidence="1">
    <location>
        <begin position="29"/>
        <end position="120"/>
    </location>
</feature>
<gene>
    <name evidence="2" type="ORF">RM574_29995</name>
</gene>
<dbReference type="AlphaFoldDB" id="A0ABD5EE27"/>
<sequence length="120" mass="12801">MTTIAWGPLGRAPLWRAVMHLAALEAKESPRAARYVPTEPADAVRTGPADAVRTEPADAVRTEAPGRVRTAHEPPAATRAPEIGPARTVRPPRPRTAAHHAARMPRNPPPQEPGTVRAPA</sequence>
<evidence type="ECO:0000256" key="1">
    <source>
        <dbReference type="SAM" id="MobiDB-lite"/>
    </source>
</evidence>
<organism evidence="2 3">
    <name type="scientific">Streptomyces evansiae</name>
    <dbReference type="NCBI Taxonomy" id="3075535"/>
    <lineage>
        <taxon>Bacteria</taxon>
        <taxon>Bacillati</taxon>
        <taxon>Actinomycetota</taxon>
        <taxon>Actinomycetes</taxon>
        <taxon>Kitasatosporales</taxon>
        <taxon>Streptomycetaceae</taxon>
        <taxon>Streptomyces</taxon>
    </lineage>
</organism>
<evidence type="ECO:0000313" key="2">
    <source>
        <dbReference type="EMBL" id="MDT0419710.1"/>
    </source>
</evidence>
<feature type="compositionally biased region" description="Basic residues" evidence="1">
    <location>
        <begin position="90"/>
        <end position="103"/>
    </location>
</feature>
<comment type="caution">
    <text evidence="2">The sequence shown here is derived from an EMBL/GenBank/DDBJ whole genome shotgun (WGS) entry which is preliminary data.</text>
</comment>
<feature type="compositionally biased region" description="Basic and acidic residues" evidence="1">
    <location>
        <begin position="52"/>
        <end position="72"/>
    </location>
</feature>